<dbReference type="AlphaFoldDB" id="A0A8T4HFP8"/>
<reference evidence="2" key="1">
    <citation type="submission" date="2021-03" db="EMBL/GenBank/DDBJ databases">
        <authorList>
            <person name="Lu T."/>
            <person name="Wang Q."/>
            <person name="Han X."/>
        </authorList>
    </citation>
    <scope>NUCLEOTIDE SEQUENCE</scope>
    <source>
        <strain evidence="2">WQ 2009</strain>
    </source>
</reference>
<keyword evidence="3" id="KW-1185">Reference proteome</keyword>
<dbReference type="PANTHER" id="PTHR35519">
    <property type="entry name" value="MEMBRANE PROTEINS"/>
    <property type="match status" value="1"/>
</dbReference>
<gene>
    <name evidence="2" type="ORF">J5U18_11440</name>
</gene>
<keyword evidence="1" id="KW-0812">Transmembrane</keyword>
<dbReference type="Pfam" id="PF13430">
    <property type="entry name" value="DUF4112"/>
    <property type="match status" value="1"/>
</dbReference>
<feature type="transmembrane region" description="Helical" evidence="1">
    <location>
        <begin position="46"/>
        <end position="65"/>
    </location>
</feature>
<organism evidence="2 3">
    <name type="scientific">Rhinopithecimicrobium faecis</name>
    <dbReference type="NCBI Taxonomy" id="2820698"/>
    <lineage>
        <taxon>Bacteria</taxon>
        <taxon>Pseudomonadati</taxon>
        <taxon>Bacteroidota</taxon>
        <taxon>Sphingobacteriia</taxon>
        <taxon>Sphingobacteriales</taxon>
        <taxon>Sphingobacteriaceae</taxon>
        <taxon>Rhinopithecimicrobium</taxon>
    </lineage>
</organism>
<name>A0A8T4HFP8_9SPHI</name>
<dbReference type="RefSeq" id="WP_353547664.1">
    <property type="nucleotide sequence ID" value="NZ_JAGKSB010000014.1"/>
</dbReference>
<proteinExistence type="predicted"/>
<protein>
    <submittedName>
        <fullName evidence="2">DUF4112 domain-containing protein</fullName>
    </submittedName>
</protein>
<feature type="transmembrane region" description="Helical" evidence="1">
    <location>
        <begin position="129"/>
        <end position="149"/>
    </location>
</feature>
<evidence type="ECO:0000256" key="1">
    <source>
        <dbReference type="SAM" id="Phobius"/>
    </source>
</evidence>
<dbReference type="InterPro" id="IPR025187">
    <property type="entry name" value="DUF4112"/>
</dbReference>
<sequence>MKNIQRNQAQLKQDFAWIERISWLLDNKFQLPGTSFRFGLDPLLNLIPFAGKAVSFVTSLVMILIMWRHGVSRKAILLMLINILIDAITGAIPLFGNIFDFFHKANQKNMVLLREYYFEERHQGKGNGILLAMAISLLLLCAAMIYLLWMISSWIWGFIT</sequence>
<dbReference type="EMBL" id="JAGKSB010000014">
    <property type="protein sequence ID" value="MBP3944157.1"/>
    <property type="molecule type" value="Genomic_DNA"/>
</dbReference>
<dbReference type="Proteomes" id="UP000679691">
    <property type="component" value="Unassembled WGS sequence"/>
</dbReference>
<dbReference type="PANTHER" id="PTHR35519:SF2">
    <property type="entry name" value="PH DOMAIN PROTEIN"/>
    <property type="match status" value="1"/>
</dbReference>
<accession>A0A8T4HFP8</accession>
<comment type="caution">
    <text evidence="2">The sequence shown here is derived from an EMBL/GenBank/DDBJ whole genome shotgun (WGS) entry which is preliminary data.</text>
</comment>
<keyword evidence="1" id="KW-0472">Membrane</keyword>
<keyword evidence="1" id="KW-1133">Transmembrane helix</keyword>
<evidence type="ECO:0000313" key="3">
    <source>
        <dbReference type="Proteomes" id="UP000679691"/>
    </source>
</evidence>
<feature type="transmembrane region" description="Helical" evidence="1">
    <location>
        <begin position="77"/>
        <end position="99"/>
    </location>
</feature>
<evidence type="ECO:0000313" key="2">
    <source>
        <dbReference type="EMBL" id="MBP3944157.1"/>
    </source>
</evidence>